<evidence type="ECO:0000313" key="9">
    <source>
        <dbReference type="Proteomes" id="UP001139534"/>
    </source>
</evidence>
<dbReference type="EMBL" id="JALPRK010000002">
    <property type="protein sequence ID" value="MCK8486177.1"/>
    <property type="molecule type" value="Genomic_DNA"/>
</dbReference>
<dbReference type="Proteomes" id="UP001139534">
    <property type="component" value="Unassembled WGS sequence"/>
</dbReference>
<organism evidence="8 9">
    <name type="scientific">Paenibacillus mellifer</name>
    <dbReference type="NCBI Taxonomy" id="2937794"/>
    <lineage>
        <taxon>Bacteria</taxon>
        <taxon>Bacillati</taxon>
        <taxon>Bacillota</taxon>
        <taxon>Bacilli</taxon>
        <taxon>Bacillales</taxon>
        <taxon>Paenibacillaceae</taxon>
        <taxon>Paenibacillus</taxon>
    </lineage>
</organism>
<comment type="caution">
    <text evidence="8">The sequence shown here is derived from an EMBL/GenBank/DDBJ whole genome shotgun (WGS) entry which is preliminary data.</text>
</comment>
<keyword evidence="1" id="KW-0001">2Fe-2S</keyword>
<sequence>MKIELSGDTFYPVGALENFLPQIGRVVELGDLPIAVFRTSDGRIFAALNQNPHPKGGPLAEGIVSGHYLYDPLYDWKIDLTTGLVQAPDTGRVTMFPVKVEEGQVFIAAAVLQQA</sequence>
<evidence type="ECO:0000256" key="4">
    <source>
        <dbReference type="ARBA" id="ARBA00023004"/>
    </source>
</evidence>
<reference evidence="8" key="1">
    <citation type="submission" date="2022-04" db="EMBL/GenBank/DDBJ databases">
        <authorList>
            <person name="Seo M.-J."/>
        </authorList>
    </citation>
    <scope>NUCLEOTIDE SEQUENCE</scope>
    <source>
        <strain evidence="8">MBLB2552</strain>
    </source>
</reference>
<name>A0A9X1XVQ9_9BACL</name>
<keyword evidence="6" id="KW-0534">Nitrate assimilation</keyword>
<evidence type="ECO:0000256" key="5">
    <source>
        <dbReference type="ARBA" id="ARBA00023014"/>
    </source>
</evidence>
<dbReference type="RefSeq" id="WP_248550408.1">
    <property type="nucleotide sequence ID" value="NZ_JALPRK010000002.1"/>
</dbReference>
<keyword evidence="4" id="KW-0408">Iron</keyword>
<evidence type="ECO:0000259" key="7">
    <source>
        <dbReference type="PROSITE" id="PS51296"/>
    </source>
</evidence>
<evidence type="ECO:0000256" key="6">
    <source>
        <dbReference type="ARBA" id="ARBA00023063"/>
    </source>
</evidence>
<dbReference type="Gene3D" id="2.102.10.10">
    <property type="entry name" value="Rieske [2Fe-2S] iron-sulphur domain"/>
    <property type="match status" value="1"/>
</dbReference>
<dbReference type="NCBIfam" id="TIGR02378">
    <property type="entry name" value="nirD_assim_sml"/>
    <property type="match status" value="1"/>
</dbReference>
<dbReference type="GO" id="GO:0051537">
    <property type="term" value="F:2 iron, 2 sulfur cluster binding"/>
    <property type="evidence" value="ECO:0007669"/>
    <property type="project" value="UniProtKB-KW"/>
</dbReference>
<keyword evidence="2" id="KW-0479">Metal-binding</keyword>
<dbReference type="GO" id="GO:0016705">
    <property type="term" value="F:oxidoreductase activity, acting on paired donors, with incorporation or reduction of molecular oxygen"/>
    <property type="evidence" value="ECO:0007669"/>
    <property type="project" value="UniProtKB-ARBA"/>
</dbReference>
<evidence type="ECO:0000256" key="2">
    <source>
        <dbReference type="ARBA" id="ARBA00022723"/>
    </source>
</evidence>
<dbReference type="GO" id="GO:0008942">
    <property type="term" value="F:nitrite reductase [NAD(P)H] activity"/>
    <property type="evidence" value="ECO:0007669"/>
    <property type="project" value="InterPro"/>
</dbReference>
<evidence type="ECO:0000256" key="3">
    <source>
        <dbReference type="ARBA" id="ARBA00023002"/>
    </source>
</evidence>
<evidence type="ECO:0000313" key="8">
    <source>
        <dbReference type="EMBL" id="MCK8486177.1"/>
    </source>
</evidence>
<protein>
    <submittedName>
        <fullName evidence="8">Nitrite reductase small subunit NirD</fullName>
    </submittedName>
</protein>
<feature type="domain" description="Rieske" evidence="7">
    <location>
        <begin position="11"/>
        <end position="107"/>
    </location>
</feature>
<dbReference type="Pfam" id="PF13806">
    <property type="entry name" value="Rieske_2"/>
    <property type="match status" value="1"/>
</dbReference>
<dbReference type="InterPro" id="IPR012748">
    <property type="entry name" value="Rieske-like_NirD"/>
</dbReference>
<dbReference type="InterPro" id="IPR017941">
    <property type="entry name" value="Rieske_2Fe-2S"/>
</dbReference>
<dbReference type="GO" id="GO:0046872">
    <property type="term" value="F:metal ion binding"/>
    <property type="evidence" value="ECO:0007669"/>
    <property type="project" value="UniProtKB-KW"/>
</dbReference>
<dbReference type="PROSITE" id="PS51300">
    <property type="entry name" value="NIRD"/>
    <property type="match status" value="1"/>
</dbReference>
<accession>A0A9X1XVQ9</accession>
<evidence type="ECO:0000256" key="1">
    <source>
        <dbReference type="ARBA" id="ARBA00022714"/>
    </source>
</evidence>
<keyword evidence="3" id="KW-0560">Oxidoreductase</keyword>
<dbReference type="CDD" id="cd03530">
    <property type="entry name" value="Rieske_NirD_small_Bacillus"/>
    <property type="match status" value="1"/>
</dbReference>
<keyword evidence="9" id="KW-1185">Reference proteome</keyword>
<gene>
    <name evidence="8" type="primary">nirD</name>
    <name evidence="8" type="ORF">M0651_03210</name>
</gene>
<dbReference type="PROSITE" id="PS51296">
    <property type="entry name" value="RIESKE"/>
    <property type="match status" value="1"/>
</dbReference>
<keyword evidence="5" id="KW-0411">Iron-sulfur</keyword>
<proteinExistence type="predicted"/>
<dbReference type="InterPro" id="IPR036922">
    <property type="entry name" value="Rieske_2Fe-2S_sf"/>
</dbReference>
<dbReference type="GO" id="GO:0042128">
    <property type="term" value="P:nitrate assimilation"/>
    <property type="evidence" value="ECO:0007669"/>
    <property type="project" value="UniProtKB-KW"/>
</dbReference>
<dbReference type="SUPFAM" id="SSF50022">
    <property type="entry name" value="ISP domain"/>
    <property type="match status" value="1"/>
</dbReference>
<dbReference type="AlphaFoldDB" id="A0A9X1XVQ9"/>
<dbReference type="GO" id="GO:0004497">
    <property type="term" value="F:monooxygenase activity"/>
    <property type="evidence" value="ECO:0007669"/>
    <property type="project" value="UniProtKB-ARBA"/>
</dbReference>